<sequence>MTGQGYRLFVDELTRLAGRTGDRRVQPIAARVAEPLRVAVRGRPGTGCRTVAHALRGAGLAASVSPVSPASVADVQLYVLAEALKPEDRDAIAAVRDAGQPLVIVLNKADLSGFGGAGPMAAAQTRCAHFSALVGLPVVPMIGLLAAAAFDDLDETCWPALRALAAHPDGLTCLGGSFDGFLAAELTVSTPMRMRLLEALDLFGIALGVAAVRRGVPPAGVRALLRRASGVDAVVAGVMAAGAPPRYRRILEAVTALEAMAVTDERIARCSSGDDMVLARMSAALDAVSALHLESEGIAPENMAALLRRAVRWQHHRSSRDGRAGDLPAACGADIVRGSLRLWSRAGGSAESGECG</sequence>
<comment type="caution">
    <text evidence="1">The sequence shown here is derived from an EMBL/GenBank/DDBJ whole genome shotgun (WGS) entry which is preliminary data.</text>
</comment>
<reference evidence="1 2" key="1">
    <citation type="submission" date="2018-09" db="EMBL/GenBank/DDBJ databases">
        <authorList>
            <person name="Tagini F."/>
        </authorList>
    </citation>
    <scope>NUCLEOTIDE SEQUENCE [LARGE SCALE GENOMIC DNA]</scope>
    <source>
        <strain evidence="1 2">MK42</strain>
    </source>
</reference>
<proteinExistence type="predicted"/>
<evidence type="ECO:0000313" key="1">
    <source>
        <dbReference type="EMBL" id="VAZ81574.1"/>
    </source>
</evidence>
<dbReference type="EMBL" id="UPHL01000012">
    <property type="protein sequence ID" value="VAZ81574.1"/>
    <property type="molecule type" value="Genomic_DNA"/>
</dbReference>
<organism evidence="1 2">
    <name type="scientific">Mycobacterium persicum</name>
    <dbReference type="NCBI Taxonomy" id="1487726"/>
    <lineage>
        <taxon>Bacteria</taxon>
        <taxon>Bacillati</taxon>
        <taxon>Actinomycetota</taxon>
        <taxon>Actinomycetes</taxon>
        <taxon>Mycobacteriales</taxon>
        <taxon>Mycobacteriaceae</taxon>
        <taxon>Mycobacterium</taxon>
    </lineage>
</organism>
<gene>
    <name evidence="1" type="ORF">LAUMK42_00376</name>
</gene>
<dbReference type="AlphaFoldDB" id="A0AB38ULW7"/>
<evidence type="ECO:0000313" key="2">
    <source>
        <dbReference type="Proteomes" id="UP000279331"/>
    </source>
</evidence>
<name>A0AB38ULW7_9MYCO</name>
<protein>
    <recommendedName>
        <fullName evidence="3">GTPase</fullName>
    </recommendedName>
</protein>
<accession>A0AB38ULW7</accession>
<dbReference type="Proteomes" id="UP000279331">
    <property type="component" value="Unassembled WGS sequence"/>
</dbReference>
<dbReference type="RefSeq" id="WP_083154782.1">
    <property type="nucleotide sequence ID" value="NZ_MVIF01000051.1"/>
</dbReference>
<dbReference type="InterPro" id="IPR027417">
    <property type="entry name" value="P-loop_NTPase"/>
</dbReference>
<evidence type="ECO:0008006" key="3">
    <source>
        <dbReference type="Google" id="ProtNLM"/>
    </source>
</evidence>
<dbReference type="SUPFAM" id="SSF52540">
    <property type="entry name" value="P-loop containing nucleoside triphosphate hydrolases"/>
    <property type="match status" value="1"/>
</dbReference>